<sequence>MSLNDIEKMLQDLINQSIDEKIKNKEEIDEKRLISIIKKLYSKESVDEYANPIYLSLREKSPMMVEEERLIRQEFESRLQLRWLNAFYDLAAVIKISEESAMEIIDDYLENHAEQKDNKYSIPITFDILMKLFTKAIVVSKEIYTLLKAGFSDGAMSRWRTLHECNVFFRNLTSRYEDENFTNEVISKFADYSIVENYQEINNYLKKDDNFRVNQVEFDSITKDYQELLAKYGRHFSKPYSWAQSIFPHKSKIYFSDLEKNAGIDHLAIYYKLANYHIHASPTGLYNSLGNIEDERIKKYGYVFGPSNYGLSIPGQLTIISLMQISTSLLLLNSNIDRMIRATIFQKFVDDASSEFDRIQKEIEKEELNE</sequence>
<dbReference type="Proteomes" id="UP000193006">
    <property type="component" value="Chromosome"/>
</dbReference>
<evidence type="ECO:0000313" key="1">
    <source>
        <dbReference type="EMBL" id="ARK30088.1"/>
    </source>
</evidence>
<protein>
    <submittedName>
        <fullName evidence="1">Uncharacterized protein</fullName>
    </submittedName>
</protein>
<gene>
    <name evidence="1" type="ORF">BkAM31D_09605</name>
</gene>
<evidence type="ECO:0000313" key="2">
    <source>
        <dbReference type="Proteomes" id="UP000193006"/>
    </source>
</evidence>
<dbReference type="AlphaFoldDB" id="A0A1X9M9K2"/>
<accession>A0A1X9M9K2</accession>
<proteinExistence type="predicted"/>
<dbReference type="InterPro" id="IPR043733">
    <property type="entry name" value="DUF5677"/>
</dbReference>
<keyword evidence="2" id="KW-1185">Reference proteome</keyword>
<dbReference type="RefSeq" id="WP_066159935.1">
    <property type="nucleotide sequence ID" value="NZ_CP020814.1"/>
</dbReference>
<dbReference type="KEGG" id="bkw:BkAM31D_09605"/>
<dbReference type="EMBL" id="CP020814">
    <property type="protein sequence ID" value="ARK30088.1"/>
    <property type="molecule type" value="Genomic_DNA"/>
</dbReference>
<organism evidence="1 2">
    <name type="scientific">Halalkalibacter krulwichiae</name>
    <dbReference type="NCBI Taxonomy" id="199441"/>
    <lineage>
        <taxon>Bacteria</taxon>
        <taxon>Bacillati</taxon>
        <taxon>Bacillota</taxon>
        <taxon>Bacilli</taxon>
        <taxon>Bacillales</taxon>
        <taxon>Bacillaceae</taxon>
        <taxon>Halalkalibacter</taxon>
    </lineage>
</organism>
<name>A0A1X9M9K2_9BACI</name>
<reference evidence="1 2" key="1">
    <citation type="submission" date="2017-04" db="EMBL/GenBank/DDBJ databases">
        <title>Bacillus krulwichiae AM31D Genome sequencing and assembly.</title>
        <authorList>
            <person name="Krulwich T.A."/>
            <person name="Anastor L."/>
            <person name="Ehrlich R."/>
            <person name="Ehrlich G.D."/>
            <person name="Janto B."/>
        </authorList>
    </citation>
    <scope>NUCLEOTIDE SEQUENCE [LARGE SCALE GENOMIC DNA]</scope>
    <source>
        <strain evidence="1 2">AM31D</strain>
    </source>
</reference>
<dbReference type="Pfam" id="PF18928">
    <property type="entry name" value="DUF5677"/>
    <property type="match status" value="1"/>
</dbReference>